<protein>
    <submittedName>
        <fullName evidence="2">Uncharacterized protein</fullName>
    </submittedName>
</protein>
<evidence type="ECO:0000313" key="2">
    <source>
        <dbReference type="EMBL" id="TKS11867.1"/>
    </source>
</evidence>
<evidence type="ECO:0000256" key="1">
    <source>
        <dbReference type="SAM" id="MobiDB-lite"/>
    </source>
</evidence>
<feature type="compositionally biased region" description="Basic and acidic residues" evidence="1">
    <location>
        <begin position="72"/>
        <end position="85"/>
    </location>
</feature>
<name>A0A4U5QR14_POPAL</name>
<feature type="region of interest" description="Disordered" evidence="1">
    <location>
        <begin position="43"/>
        <end position="117"/>
    </location>
</feature>
<organism evidence="2">
    <name type="scientific">Populus alba</name>
    <name type="common">White poplar</name>
    <dbReference type="NCBI Taxonomy" id="43335"/>
    <lineage>
        <taxon>Eukaryota</taxon>
        <taxon>Viridiplantae</taxon>
        <taxon>Streptophyta</taxon>
        <taxon>Embryophyta</taxon>
        <taxon>Tracheophyta</taxon>
        <taxon>Spermatophyta</taxon>
        <taxon>Magnoliopsida</taxon>
        <taxon>eudicotyledons</taxon>
        <taxon>Gunneridae</taxon>
        <taxon>Pentapetalae</taxon>
        <taxon>rosids</taxon>
        <taxon>fabids</taxon>
        <taxon>Malpighiales</taxon>
        <taxon>Salicaceae</taxon>
        <taxon>Saliceae</taxon>
        <taxon>Populus</taxon>
    </lineage>
</organism>
<feature type="compositionally biased region" description="Acidic residues" evidence="1">
    <location>
        <begin position="86"/>
        <end position="108"/>
    </location>
</feature>
<comment type="caution">
    <text evidence="2">The sequence shown here is derived from an EMBL/GenBank/DDBJ whole genome shotgun (WGS) entry which is preliminary data.</text>
</comment>
<sequence length="117" mass="12563">MEGLLCSNTVVFEGFSPSLMEALVLETAIAASKALALSLFMMGSLPNGSGVLPEESGTSQDCPLTELHTKKKPDPDNQDGSKDSEDGGDPEDEPEANEEDEEEDEEDIPQPPAKRRK</sequence>
<gene>
    <name evidence="2" type="ORF">D5086_0000068880</name>
</gene>
<dbReference type="AlphaFoldDB" id="A0A4U5QR14"/>
<proteinExistence type="predicted"/>
<reference evidence="2" key="1">
    <citation type="submission" date="2018-10" db="EMBL/GenBank/DDBJ databases">
        <title>Population genomic analysis revealed the cold adaptation of white poplar.</title>
        <authorList>
            <person name="Liu Y.-J."/>
        </authorList>
    </citation>
    <scope>NUCLEOTIDE SEQUENCE [LARGE SCALE GENOMIC DNA]</scope>
    <source>
        <strain evidence="2">PAL-ZL1</strain>
    </source>
</reference>
<dbReference type="EMBL" id="RCHU01000183">
    <property type="protein sequence ID" value="TKS11867.1"/>
    <property type="molecule type" value="Genomic_DNA"/>
</dbReference>
<accession>A0A4U5QR14</accession>